<feature type="region of interest" description="Disordered" evidence="1">
    <location>
        <begin position="76"/>
        <end position="118"/>
    </location>
</feature>
<evidence type="ECO:0000256" key="1">
    <source>
        <dbReference type="SAM" id="MobiDB-lite"/>
    </source>
</evidence>
<name>K8E7F2_9FIRM</name>
<dbReference type="EMBL" id="CAOS01000003">
    <property type="protein sequence ID" value="CCO07423.1"/>
    <property type="molecule type" value="Genomic_DNA"/>
</dbReference>
<organism evidence="3 4">
    <name type="scientific">Desulforamulus hydrothermalis Lam5 = DSM 18033</name>
    <dbReference type="NCBI Taxonomy" id="1121428"/>
    <lineage>
        <taxon>Bacteria</taxon>
        <taxon>Bacillati</taxon>
        <taxon>Bacillota</taxon>
        <taxon>Clostridia</taxon>
        <taxon>Eubacteriales</taxon>
        <taxon>Peptococcaceae</taxon>
        <taxon>Desulforamulus</taxon>
    </lineage>
</organism>
<protein>
    <submittedName>
        <fullName evidence="3">Uncharacterized protein</fullName>
    </submittedName>
</protein>
<feature type="transmembrane region" description="Helical" evidence="2">
    <location>
        <begin position="51"/>
        <end position="71"/>
    </location>
</feature>
<dbReference type="RefSeq" id="WP_008410285.1">
    <property type="nucleotide sequence ID" value="NZ_CAOS01000003.1"/>
</dbReference>
<proteinExistence type="predicted"/>
<evidence type="ECO:0000313" key="3">
    <source>
        <dbReference type="EMBL" id="CCO07423.1"/>
    </source>
</evidence>
<dbReference type="AlphaFoldDB" id="K8E7F2"/>
<evidence type="ECO:0000256" key="2">
    <source>
        <dbReference type="SAM" id="Phobius"/>
    </source>
</evidence>
<dbReference type="STRING" id="1121428.DESHY_110367"/>
<sequence>MWVYWLTLGALASVLYFPYKKIFNQPVALRASLGTFVLGLAYPLLQANLSVAQTFICLGLLLLFLGVTAAGRHPAWDKQKNAAGADQAGRTDTTELSADGPSESQPAEHEATDQTAAKKAVLSEWDVKEPVTVTSETTPAQMQPEQTTVAWPEEQQWQIMADREEHTVEVVAAETFTCEETDCLTETDTGEKDEATDASRAVNGAIEEEINFVAQAAAGQTETADPPAPDVTQESLPGLQEDFASALDHSRPPDVGQPVPHQLLAEGLRLARHKKYAQAVRCLNQVIAGGAEPELLYLAVSQLSSIYQHLGLYPMAWEIINVFAEHPSLKDHPGQANLLQKAKFIRCLMDLLNRDRYGHIPYEQVPETVRREAFDNSLNIKYLIS</sequence>
<comment type="caution">
    <text evidence="3">The sequence shown here is derived from an EMBL/GenBank/DDBJ whole genome shotgun (WGS) entry which is preliminary data.</text>
</comment>
<keyword evidence="2" id="KW-0812">Transmembrane</keyword>
<dbReference type="OrthoDB" id="1786162at2"/>
<evidence type="ECO:0000313" key="4">
    <source>
        <dbReference type="Proteomes" id="UP000009315"/>
    </source>
</evidence>
<dbReference type="eggNOG" id="ENOG5033HG0">
    <property type="taxonomic scope" value="Bacteria"/>
</dbReference>
<keyword evidence="2" id="KW-1133">Transmembrane helix</keyword>
<dbReference type="Proteomes" id="UP000009315">
    <property type="component" value="Unassembled WGS sequence"/>
</dbReference>
<reference evidence="3 4" key="1">
    <citation type="journal article" date="2013" name="Genome Announc.">
        <title>Genome Sequence of the Sulfate-Reducing Bacterium Desulfotomaculum hydrothermale Lam5(T).</title>
        <authorList>
            <person name="Amin O."/>
            <person name="Fardeau M.L."/>
            <person name="Valette O."/>
            <person name="Hirschler-Rea A."/>
            <person name="Barbe V."/>
            <person name="Medigue C."/>
            <person name="Vacherie B."/>
            <person name="Ollivier B."/>
            <person name="Bertin P.N."/>
            <person name="Dolla A."/>
        </authorList>
    </citation>
    <scope>NUCLEOTIDE SEQUENCE [LARGE SCALE GENOMIC DNA]</scope>
    <source>
        <strain evidence="4">Lam5 / DSM 18033</strain>
    </source>
</reference>
<keyword evidence="4" id="KW-1185">Reference proteome</keyword>
<gene>
    <name evidence="3" type="ORF">DESHY_110367</name>
</gene>
<accession>K8E7F2</accession>
<keyword evidence="2" id="KW-0472">Membrane</keyword>